<gene>
    <name evidence="2" type="ORF">EXIGLDRAFT_745705</name>
</gene>
<evidence type="ECO:0000256" key="1">
    <source>
        <dbReference type="SAM" id="SignalP"/>
    </source>
</evidence>
<name>A0A166BDX6_EXIGL</name>
<dbReference type="InParanoid" id="A0A166BDX6"/>
<organism evidence="2 3">
    <name type="scientific">Exidia glandulosa HHB12029</name>
    <dbReference type="NCBI Taxonomy" id="1314781"/>
    <lineage>
        <taxon>Eukaryota</taxon>
        <taxon>Fungi</taxon>
        <taxon>Dikarya</taxon>
        <taxon>Basidiomycota</taxon>
        <taxon>Agaricomycotina</taxon>
        <taxon>Agaricomycetes</taxon>
        <taxon>Auriculariales</taxon>
        <taxon>Exidiaceae</taxon>
        <taxon>Exidia</taxon>
    </lineage>
</organism>
<evidence type="ECO:0000313" key="3">
    <source>
        <dbReference type="Proteomes" id="UP000077266"/>
    </source>
</evidence>
<evidence type="ECO:0008006" key="4">
    <source>
        <dbReference type="Google" id="ProtNLM"/>
    </source>
</evidence>
<dbReference type="EMBL" id="KV425902">
    <property type="protein sequence ID" value="KZW00210.1"/>
    <property type="molecule type" value="Genomic_DNA"/>
</dbReference>
<feature type="chain" id="PRO_5007871164" description="Secreted protein" evidence="1">
    <location>
        <begin position="21"/>
        <end position="147"/>
    </location>
</feature>
<protein>
    <recommendedName>
        <fullName evidence="4">Secreted protein</fullName>
    </recommendedName>
</protein>
<dbReference type="Proteomes" id="UP000077266">
    <property type="component" value="Unassembled WGS sequence"/>
</dbReference>
<accession>A0A166BDX6</accession>
<keyword evidence="3" id="KW-1185">Reference proteome</keyword>
<keyword evidence="1" id="KW-0732">Signal</keyword>
<evidence type="ECO:0000313" key="2">
    <source>
        <dbReference type="EMBL" id="KZW00210.1"/>
    </source>
</evidence>
<dbReference type="AlphaFoldDB" id="A0A166BDX6"/>
<dbReference type="OrthoDB" id="3300094at2759"/>
<reference evidence="2 3" key="1">
    <citation type="journal article" date="2016" name="Mol. Biol. Evol.">
        <title>Comparative Genomics of Early-Diverging Mushroom-Forming Fungi Provides Insights into the Origins of Lignocellulose Decay Capabilities.</title>
        <authorList>
            <person name="Nagy L.G."/>
            <person name="Riley R."/>
            <person name="Tritt A."/>
            <person name="Adam C."/>
            <person name="Daum C."/>
            <person name="Floudas D."/>
            <person name="Sun H."/>
            <person name="Yadav J.S."/>
            <person name="Pangilinan J."/>
            <person name="Larsson K.H."/>
            <person name="Matsuura K."/>
            <person name="Barry K."/>
            <person name="Labutti K."/>
            <person name="Kuo R."/>
            <person name="Ohm R.A."/>
            <person name="Bhattacharya S.S."/>
            <person name="Shirouzu T."/>
            <person name="Yoshinaga Y."/>
            <person name="Martin F.M."/>
            <person name="Grigoriev I.V."/>
            <person name="Hibbett D.S."/>
        </authorList>
    </citation>
    <scope>NUCLEOTIDE SEQUENCE [LARGE SCALE GENOMIC DNA]</scope>
    <source>
        <strain evidence="2 3">HHB12029</strain>
    </source>
</reference>
<feature type="signal peptide" evidence="1">
    <location>
        <begin position="1"/>
        <end position="20"/>
    </location>
</feature>
<sequence>MVGFKFAATLLIAGLPLASAYIDKVANITGTFHATDDSKLPVTFINDITKVYYVDLTATFALGRASQKGQFIGLPLYNFDFTTLPANVIGNETFTIEVPLTKTNISVFGDEKSLALNVIISHADGSYPNLTFYDAIYRLPFTATIDN</sequence>
<proteinExistence type="predicted"/>